<dbReference type="PROSITE" id="PS00639">
    <property type="entry name" value="THIOL_PROTEASE_HIS"/>
    <property type="match status" value="1"/>
</dbReference>
<proteinExistence type="inferred from homology"/>
<evidence type="ECO:0000259" key="3">
    <source>
        <dbReference type="SMART" id="SM00645"/>
    </source>
</evidence>
<dbReference type="InParanoid" id="A9V481"/>
<dbReference type="STRING" id="81824.A9V481"/>
<dbReference type="SUPFAM" id="SSF54001">
    <property type="entry name" value="Cysteine proteinases"/>
    <property type="match status" value="1"/>
</dbReference>
<evidence type="ECO:0000313" key="4">
    <source>
        <dbReference type="EMBL" id="EDQ87660.1"/>
    </source>
</evidence>
<dbReference type="InterPro" id="IPR000668">
    <property type="entry name" value="Peptidase_C1A_C"/>
</dbReference>
<gene>
    <name evidence="4" type="ORF">MONBRDRAFT_21591</name>
</gene>
<dbReference type="OMA" id="KSNPNQM"/>
<dbReference type="Gene3D" id="3.90.70.10">
    <property type="entry name" value="Cysteine proteinases"/>
    <property type="match status" value="1"/>
</dbReference>
<evidence type="ECO:0000313" key="5">
    <source>
        <dbReference type="Proteomes" id="UP000001357"/>
    </source>
</evidence>
<dbReference type="InterPro" id="IPR025660">
    <property type="entry name" value="Pept_his_AS"/>
</dbReference>
<dbReference type="PROSITE" id="PS00139">
    <property type="entry name" value="THIOL_PROTEASE_CYS"/>
    <property type="match status" value="1"/>
</dbReference>
<dbReference type="CDD" id="cd02248">
    <property type="entry name" value="Peptidase_C1A"/>
    <property type="match status" value="1"/>
</dbReference>
<dbReference type="Pfam" id="PF00112">
    <property type="entry name" value="Peptidase_C1"/>
    <property type="match status" value="1"/>
</dbReference>
<dbReference type="Pfam" id="PF08246">
    <property type="entry name" value="Inhibitor_I29"/>
    <property type="match status" value="1"/>
</dbReference>
<dbReference type="FunCoup" id="A9V481">
    <property type="interactions" value="488"/>
</dbReference>
<dbReference type="GO" id="GO:0005615">
    <property type="term" value="C:extracellular space"/>
    <property type="evidence" value="ECO:0000318"/>
    <property type="project" value="GO_Central"/>
</dbReference>
<keyword evidence="5" id="KW-1185">Reference proteome</keyword>
<evidence type="ECO:0000256" key="1">
    <source>
        <dbReference type="ARBA" id="ARBA00008455"/>
    </source>
</evidence>
<name>A9V481_MONBE</name>
<dbReference type="SMART" id="SM00645">
    <property type="entry name" value="Pept_C1"/>
    <property type="match status" value="1"/>
</dbReference>
<accession>A9V481</accession>
<dbReference type="InterPro" id="IPR039417">
    <property type="entry name" value="Peptidase_C1A_papain-like"/>
</dbReference>
<keyword evidence="2" id="KW-1015">Disulfide bond</keyword>
<dbReference type="InterPro" id="IPR013128">
    <property type="entry name" value="Peptidase_C1A"/>
</dbReference>
<dbReference type="GeneID" id="5892871"/>
<comment type="similarity">
    <text evidence="1">Belongs to the peptidase C1 family.</text>
</comment>
<evidence type="ECO:0000256" key="2">
    <source>
        <dbReference type="ARBA" id="ARBA00023157"/>
    </source>
</evidence>
<dbReference type="RefSeq" id="XP_001747580.1">
    <property type="nucleotide sequence ID" value="XM_001747528.1"/>
</dbReference>
<organism evidence="4 5">
    <name type="scientific">Monosiga brevicollis</name>
    <name type="common">Choanoflagellate</name>
    <dbReference type="NCBI Taxonomy" id="81824"/>
    <lineage>
        <taxon>Eukaryota</taxon>
        <taxon>Choanoflagellata</taxon>
        <taxon>Craspedida</taxon>
        <taxon>Salpingoecidae</taxon>
        <taxon>Monosiga</taxon>
    </lineage>
</organism>
<reference evidence="4 5" key="1">
    <citation type="journal article" date="2008" name="Nature">
        <title>The genome of the choanoflagellate Monosiga brevicollis and the origin of metazoans.</title>
        <authorList>
            <consortium name="JGI Sequencing"/>
            <person name="King N."/>
            <person name="Westbrook M.J."/>
            <person name="Young S.L."/>
            <person name="Kuo A."/>
            <person name="Abedin M."/>
            <person name="Chapman J."/>
            <person name="Fairclough S."/>
            <person name="Hellsten U."/>
            <person name="Isogai Y."/>
            <person name="Letunic I."/>
            <person name="Marr M."/>
            <person name="Pincus D."/>
            <person name="Putnam N."/>
            <person name="Rokas A."/>
            <person name="Wright K.J."/>
            <person name="Zuzow R."/>
            <person name="Dirks W."/>
            <person name="Good M."/>
            <person name="Goodstein D."/>
            <person name="Lemons D."/>
            <person name="Li W."/>
            <person name="Lyons J.B."/>
            <person name="Morris A."/>
            <person name="Nichols S."/>
            <person name="Richter D.J."/>
            <person name="Salamov A."/>
            <person name="Bork P."/>
            <person name="Lim W.A."/>
            <person name="Manning G."/>
            <person name="Miller W.T."/>
            <person name="McGinnis W."/>
            <person name="Shapiro H."/>
            <person name="Tjian R."/>
            <person name="Grigoriev I.V."/>
            <person name="Rokhsar D."/>
        </authorList>
    </citation>
    <scope>NUCLEOTIDE SEQUENCE [LARGE SCALE GENOMIC DNA]</scope>
    <source>
        <strain evidence="5">MX1 / ATCC 50154</strain>
    </source>
</reference>
<dbReference type="PANTHER" id="PTHR12411">
    <property type="entry name" value="CYSTEINE PROTEASE FAMILY C1-RELATED"/>
    <property type="match status" value="1"/>
</dbReference>
<dbReference type="FunFam" id="3.90.70.10:FF:000109">
    <property type="entry name" value="Cysteine protease"/>
    <property type="match status" value="1"/>
</dbReference>
<dbReference type="GO" id="GO:0051603">
    <property type="term" value="P:proteolysis involved in protein catabolic process"/>
    <property type="evidence" value="ECO:0000318"/>
    <property type="project" value="GO_Central"/>
</dbReference>
<sequence length="330" mass="36603">MPFVPSFPGCSQFLPRRNLHLVLKGPTAFRRIHGVFYSSQLGLCEPAFRCHLANLRVIEAHNAGNSSFTMGITQFADLTAAEFSAYVKRFPMNVTRPRNEVWITEAPLQEVDWRQKNAVTEIKNQGQCGSCWSFSTTGSVEGAHAIATGKLVSLSEQQLMDCSTRYGNHGCNGGLMDYAFEYVIANGGLDTEEDYPYTAEDGKCNTEKEKKHAAEIHGFRNVPKEHEDQLAAAVSIGPVSVAIEADQAGFQHYTSGVFDGKCGTSLDHGVLVVGYSDDYWIVKNSWGKSWGEEGYIRLKRGVDKKGMCGITMQASYPEKRPILCFSRFNR</sequence>
<dbReference type="InterPro" id="IPR000169">
    <property type="entry name" value="Pept_cys_AS"/>
</dbReference>
<dbReference type="GO" id="GO:0005764">
    <property type="term" value="C:lysosome"/>
    <property type="evidence" value="ECO:0000318"/>
    <property type="project" value="GO_Central"/>
</dbReference>
<dbReference type="KEGG" id="mbr:MONBRDRAFT_21591"/>
<dbReference type="InterPro" id="IPR013201">
    <property type="entry name" value="Prot_inhib_I29"/>
</dbReference>
<dbReference type="InterPro" id="IPR025661">
    <property type="entry name" value="Pept_asp_AS"/>
</dbReference>
<feature type="domain" description="Peptidase C1A papain C-terminal" evidence="3">
    <location>
        <begin position="108"/>
        <end position="318"/>
    </location>
</feature>
<dbReference type="GO" id="GO:0004197">
    <property type="term" value="F:cysteine-type endopeptidase activity"/>
    <property type="evidence" value="ECO:0000318"/>
    <property type="project" value="GO_Central"/>
</dbReference>
<dbReference type="EMBL" id="CH991558">
    <property type="protein sequence ID" value="EDQ87660.1"/>
    <property type="molecule type" value="Genomic_DNA"/>
</dbReference>
<protein>
    <recommendedName>
        <fullName evidence="3">Peptidase C1A papain C-terminal domain-containing protein</fullName>
    </recommendedName>
</protein>
<dbReference type="GO" id="GO:0008656">
    <property type="term" value="F:cysteine-type endopeptidase activator activity involved in apoptotic process"/>
    <property type="evidence" value="ECO:0000318"/>
    <property type="project" value="GO_Central"/>
</dbReference>
<dbReference type="PROSITE" id="PS00640">
    <property type="entry name" value="THIOL_PROTEASE_ASN"/>
    <property type="match status" value="1"/>
</dbReference>
<dbReference type="InterPro" id="IPR038765">
    <property type="entry name" value="Papain-like_cys_pep_sf"/>
</dbReference>
<dbReference type="PRINTS" id="PR00705">
    <property type="entry name" value="PAPAIN"/>
</dbReference>
<dbReference type="Proteomes" id="UP000001357">
    <property type="component" value="Unassembled WGS sequence"/>
</dbReference>
<dbReference type="eggNOG" id="KOG1543">
    <property type="taxonomic scope" value="Eukaryota"/>
</dbReference>
<dbReference type="GO" id="GO:2001235">
    <property type="term" value="P:positive regulation of apoptotic signaling pathway"/>
    <property type="evidence" value="ECO:0000318"/>
    <property type="project" value="GO_Central"/>
</dbReference>
<dbReference type="GO" id="GO:0006955">
    <property type="term" value="P:immune response"/>
    <property type="evidence" value="ECO:0000318"/>
    <property type="project" value="GO_Central"/>
</dbReference>
<dbReference type="AlphaFoldDB" id="A9V481"/>